<keyword evidence="2" id="KW-1185">Reference proteome</keyword>
<accession>A0A517T6B3</accession>
<reference evidence="1 2" key="1">
    <citation type="submission" date="2019-02" db="EMBL/GenBank/DDBJ databases">
        <title>Deep-cultivation of Planctomycetes and their phenomic and genomic characterization uncovers novel biology.</title>
        <authorList>
            <person name="Wiegand S."/>
            <person name="Jogler M."/>
            <person name="Boedeker C."/>
            <person name="Pinto D."/>
            <person name="Vollmers J."/>
            <person name="Rivas-Marin E."/>
            <person name="Kohn T."/>
            <person name="Peeters S.H."/>
            <person name="Heuer A."/>
            <person name="Rast P."/>
            <person name="Oberbeckmann S."/>
            <person name="Bunk B."/>
            <person name="Jeske O."/>
            <person name="Meyerdierks A."/>
            <person name="Storesund J.E."/>
            <person name="Kallscheuer N."/>
            <person name="Luecker S."/>
            <person name="Lage O.M."/>
            <person name="Pohl T."/>
            <person name="Merkel B.J."/>
            <person name="Hornburger P."/>
            <person name="Mueller R.-W."/>
            <person name="Bruemmer F."/>
            <person name="Labrenz M."/>
            <person name="Spormann A.M."/>
            <person name="Op den Camp H."/>
            <person name="Overmann J."/>
            <person name="Amann R."/>
            <person name="Jetten M.S.M."/>
            <person name="Mascher T."/>
            <person name="Medema M.H."/>
            <person name="Devos D.P."/>
            <person name="Kaster A.-K."/>
            <person name="Ovreas L."/>
            <person name="Rohde M."/>
            <person name="Galperin M.Y."/>
            <person name="Jogler C."/>
        </authorList>
    </citation>
    <scope>NUCLEOTIDE SEQUENCE [LARGE SCALE GENOMIC DNA]</scope>
    <source>
        <strain evidence="1 2">V22</strain>
    </source>
</reference>
<evidence type="ECO:0000313" key="2">
    <source>
        <dbReference type="Proteomes" id="UP000319976"/>
    </source>
</evidence>
<organism evidence="1 2">
    <name type="scientific">Calycomorphotria hydatis</name>
    <dbReference type="NCBI Taxonomy" id="2528027"/>
    <lineage>
        <taxon>Bacteria</taxon>
        <taxon>Pseudomonadati</taxon>
        <taxon>Planctomycetota</taxon>
        <taxon>Planctomycetia</taxon>
        <taxon>Planctomycetales</taxon>
        <taxon>Planctomycetaceae</taxon>
        <taxon>Calycomorphotria</taxon>
    </lineage>
</organism>
<sequence length="191" mass="22326">MPANIPSLPFEVETELERAIISDLDWLAGANWGEPRPGHPEGTIKSHIAEVLSNVDKYYLDNSYRESLRLIALVHDTFKHQVDESLPRSGENHHAMRARRFAERYLDHETDDAILEIIELHDEAYNSWQRGNRDGRWDKAEERATRLLSRLGDSLPLYLAFYQCDNETGDKDQSNLEWFREFVDSVRKEEK</sequence>
<dbReference type="EMBL" id="CP036316">
    <property type="protein sequence ID" value="QDT63913.1"/>
    <property type="molecule type" value="Genomic_DNA"/>
</dbReference>
<evidence type="ECO:0008006" key="3">
    <source>
        <dbReference type="Google" id="ProtNLM"/>
    </source>
</evidence>
<proteinExistence type="predicted"/>
<dbReference type="KEGG" id="chya:V22_11410"/>
<dbReference type="AlphaFoldDB" id="A0A517T6B3"/>
<dbReference type="Gene3D" id="1.10.3090.10">
    <property type="entry name" value="cca-adding enzyme, domain 2"/>
    <property type="match status" value="1"/>
</dbReference>
<dbReference type="RefSeq" id="WP_145260617.1">
    <property type="nucleotide sequence ID" value="NZ_CP036316.1"/>
</dbReference>
<dbReference type="SUPFAM" id="SSF109604">
    <property type="entry name" value="HD-domain/PDEase-like"/>
    <property type="match status" value="1"/>
</dbReference>
<dbReference type="Proteomes" id="UP000319976">
    <property type="component" value="Chromosome"/>
</dbReference>
<protein>
    <recommendedName>
        <fullName evidence="3">HD domain-containing protein</fullName>
    </recommendedName>
</protein>
<gene>
    <name evidence="1" type="ORF">V22_11410</name>
</gene>
<name>A0A517T6B3_9PLAN</name>
<dbReference type="OrthoDB" id="212358at2"/>
<evidence type="ECO:0000313" key="1">
    <source>
        <dbReference type="EMBL" id="QDT63913.1"/>
    </source>
</evidence>